<dbReference type="Proteomes" id="UP000183040">
    <property type="component" value="Unassembled WGS sequence"/>
</dbReference>
<gene>
    <name evidence="1" type="ORF">SAMN04487924_12144</name>
    <name evidence="2" type="ORF">SAMN05216250_16210</name>
</gene>
<dbReference type="Proteomes" id="UP000183766">
    <property type="component" value="Unassembled WGS sequence"/>
</dbReference>
<dbReference type="EMBL" id="FOUM01000062">
    <property type="protein sequence ID" value="SFO07013.1"/>
    <property type="molecule type" value="Genomic_DNA"/>
</dbReference>
<dbReference type="RefSeq" id="WP_008645035.1">
    <property type="nucleotide sequence ID" value="NZ_FNRP01000021.1"/>
</dbReference>
<evidence type="ECO:0000313" key="1">
    <source>
        <dbReference type="EMBL" id="SEA98424.1"/>
    </source>
</evidence>
<dbReference type="AlphaFoldDB" id="A0A1I5E6Q9"/>
<organism evidence="2 4">
    <name type="scientific">Bacteroides xylanisolvens</name>
    <dbReference type="NCBI Taxonomy" id="371601"/>
    <lineage>
        <taxon>Bacteria</taxon>
        <taxon>Pseudomonadati</taxon>
        <taxon>Bacteroidota</taxon>
        <taxon>Bacteroidia</taxon>
        <taxon>Bacteroidales</taxon>
        <taxon>Bacteroidaceae</taxon>
        <taxon>Bacteroides</taxon>
    </lineage>
</organism>
<dbReference type="EMBL" id="FNRP01000021">
    <property type="protein sequence ID" value="SEA98424.1"/>
    <property type="molecule type" value="Genomic_DNA"/>
</dbReference>
<name>A0A1I5E6Q9_9BACE</name>
<proteinExistence type="predicted"/>
<accession>A0A1I5E6Q9</accession>
<protein>
    <submittedName>
        <fullName evidence="2">Uncharacterized protein</fullName>
    </submittedName>
</protein>
<dbReference type="PROSITE" id="PS51257">
    <property type="entry name" value="PROKAR_LIPOPROTEIN"/>
    <property type="match status" value="1"/>
</dbReference>
<evidence type="ECO:0000313" key="4">
    <source>
        <dbReference type="Proteomes" id="UP000183766"/>
    </source>
</evidence>
<reference evidence="3 4" key="1">
    <citation type="submission" date="2016-10" db="EMBL/GenBank/DDBJ databases">
        <authorList>
            <person name="de Groot N.N."/>
        </authorList>
    </citation>
    <scope>NUCLEOTIDE SEQUENCE [LARGE SCALE GENOMIC DNA]</scope>
    <source>
        <strain evidence="2 4">NLAE-zl-C202</strain>
        <strain evidence="1 3">NLAE-zl-G339</strain>
    </source>
</reference>
<sequence>MRLKLVYIYSFVVTLLYLLTACTDGIEASSDSNGQGEGKEIPVSIMPKLVAGDENEVSQLRVIIFSTRTSNPYGPKVLVSNQLIDVNEDYVAITYIGYNDIYVIGNEPVDLSGINSPEELKNIQMNTESSLSASKFVFFRQLLNVNVRSKNEIYPEGASASVSKLEIKLQRVIAKLSVKFDLSTEICENGNPTGEFVNLESMELLRIPKYSYLASCKYRIEEGFLDNRVFSLENSSAEQNHFTWSSGDIYLPEYLPMDEIYRMVLRIKGTSRGITRIYTLPIGDAMNSIDSHSTEWNITRNRHYSLNIKAITGYGEESLEVKSNVSGWSEVNVPIEITGASFLAVNKKTVEVKSLRFYSYVRFACNAPVEVKLPDEVTIGNQLQMTIEYDDATKKSGRVGFRRGNWNTGNDIIYVTTLKSGTASVELNLQLYRSETIRVGNNLVTWAEAMGYWEEANWIRTGIYNDEFYKRATRETGCRAYYPEGINENDATRGKGCWRLATIRENWAINSAEAWCIEEHDTNDRKAYVSYGSGNLIDNYKENKQYRYNCTLDVRPPELSDFIVSSSDVTNVTKENASSICANLGSGWRLPTGKEMNYVFLNAGTNGLPNNFFSDSYWGKNEDGTFIVATMSDPNGNVTTDELRNGRHTVRCVKLRYPPIG</sequence>
<evidence type="ECO:0000313" key="3">
    <source>
        <dbReference type="Proteomes" id="UP000183040"/>
    </source>
</evidence>
<evidence type="ECO:0000313" key="2">
    <source>
        <dbReference type="EMBL" id="SFO07013.1"/>
    </source>
</evidence>